<sequence length="151" mass="16416">MERDKPAFLGQGWAFPPRFDLPGRGGAGAAPGAAGSVALVSDDADIEESLRLIFLTRPGERIMRPEFGAGLQAHVFDPADPGALGHIRDVIEDAILHFEPRIKLEALDIDTSRAADGVMALHLTYWVPAINSRSNKVFPFYVREGTNLHEA</sequence>
<dbReference type="SUPFAM" id="SSF160719">
    <property type="entry name" value="gpW/gp25-like"/>
    <property type="match status" value="1"/>
</dbReference>
<evidence type="ECO:0000259" key="1">
    <source>
        <dbReference type="Pfam" id="PF04965"/>
    </source>
</evidence>
<name>A0A0L1JMT2_9RHOB</name>
<reference evidence="2 3" key="1">
    <citation type="journal article" date="2015" name="Int. J. Syst. Evol. Microbiol.">
        <title>Aestuariivita atlantica sp. nov., isolated from deep sea sediment of the Atlantic Ocean.</title>
        <authorList>
            <person name="Li G."/>
            <person name="Lai Q."/>
            <person name="Du Y."/>
            <person name="Liu X."/>
            <person name="Sun F."/>
            <person name="Shao Z."/>
        </authorList>
    </citation>
    <scope>NUCLEOTIDE SEQUENCE [LARGE SCALE GENOMIC DNA]</scope>
    <source>
        <strain evidence="2 3">22II-S11-z3</strain>
    </source>
</reference>
<keyword evidence="3" id="KW-1185">Reference proteome</keyword>
<accession>A0A0L1JMT2</accession>
<comment type="caution">
    <text evidence="2">The sequence shown here is derived from an EMBL/GenBank/DDBJ whole genome shotgun (WGS) entry which is preliminary data.</text>
</comment>
<organism evidence="2 3">
    <name type="scientific">Pseudaestuariivita atlantica</name>
    <dbReference type="NCBI Taxonomy" id="1317121"/>
    <lineage>
        <taxon>Bacteria</taxon>
        <taxon>Pseudomonadati</taxon>
        <taxon>Pseudomonadota</taxon>
        <taxon>Alphaproteobacteria</taxon>
        <taxon>Rhodobacterales</taxon>
        <taxon>Paracoccaceae</taxon>
        <taxon>Pseudaestuariivita</taxon>
    </lineage>
</organism>
<dbReference type="EMBL" id="AQQZ01000006">
    <property type="protein sequence ID" value="KNG93065.1"/>
    <property type="molecule type" value="Genomic_DNA"/>
</dbReference>
<dbReference type="OrthoDB" id="9802846at2"/>
<dbReference type="Gene3D" id="3.10.450.40">
    <property type="match status" value="1"/>
</dbReference>
<dbReference type="AlphaFoldDB" id="A0A0L1JMT2"/>
<gene>
    <name evidence="2" type="ORF">ATO11_14195</name>
</gene>
<dbReference type="Pfam" id="PF04965">
    <property type="entry name" value="GPW_gp25"/>
    <property type="match status" value="1"/>
</dbReference>
<dbReference type="RefSeq" id="WP_050531559.1">
    <property type="nucleotide sequence ID" value="NZ_AQQZ01000006.1"/>
</dbReference>
<dbReference type="STRING" id="1317121.ATO11_14195"/>
<dbReference type="Proteomes" id="UP000036938">
    <property type="component" value="Unassembled WGS sequence"/>
</dbReference>
<dbReference type="InterPro" id="IPR007048">
    <property type="entry name" value="IraD/Gp25-like"/>
</dbReference>
<feature type="domain" description="IraD/Gp25-like" evidence="1">
    <location>
        <begin position="41"/>
        <end position="128"/>
    </location>
</feature>
<evidence type="ECO:0000313" key="2">
    <source>
        <dbReference type="EMBL" id="KNG93065.1"/>
    </source>
</evidence>
<protein>
    <recommendedName>
        <fullName evidence="1">IraD/Gp25-like domain-containing protein</fullName>
    </recommendedName>
</protein>
<evidence type="ECO:0000313" key="3">
    <source>
        <dbReference type="Proteomes" id="UP000036938"/>
    </source>
</evidence>
<proteinExistence type="predicted"/>